<evidence type="ECO:0000256" key="1">
    <source>
        <dbReference type="SAM" id="SignalP"/>
    </source>
</evidence>
<gene>
    <name evidence="2" type="ORF">EHO51_13120</name>
</gene>
<proteinExistence type="predicted"/>
<dbReference type="GO" id="GO:0009055">
    <property type="term" value="F:electron transfer activity"/>
    <property type="evidence" value="ECO:0007669"/>
    <property type="project" value="InterPro"/>
</dbReference>
<evidence type="ECO:0000313" key="3">
    <source>
        <dbReference type="Proteomes" id="UP000273982"/>
    </source>
</evidence>
<organism evidence="2 3">
    <name type="scientific">Methylocystis rosea</name>
    <dbReference type="NCBI Taxonomy" id="173366"/>
    <lineage>
        <taxon>Bacteria</taxon>
        <taxon>Pseudomonadati</taxon>
        <taxon>Pseudomonadota</taxon>
        <taxon>Alphaproteobacteria</taxon>
        <taxon>Hyphomicrobiales</taxon>
        <taxon>Methylocystaceae</taxon>
        <taxon>Methylocystis</taxon>
    </lineage>
</organism>
<name>A0A3G8M8E0_9HYPH</name>
<feature type="signal peptide" evidence="1">
    <location>
        <begin position="1"/>
        <end position="23"/>
    </location>
</feature>
<dbReference type="AlphaFoldDB" id="A0A3G8M8E0"/>
<keyword evidence="1" id="KW-0732">Signal</keyword>
<dbReference type="EMBL" id="CP034086">
    <property type="protein sequence ID" value="AZG77595.1"/>
    <property type="molecule type" value="Genomic_DNA"/>
</dbReference>
<dbReference type="InterPro" id="IPR036909">
    <property type="entry name" value="Cyt_c-like_dom_sf"/>
</dbReference>
<dbReference type="Proteomes" id="UP000273982">
    <property type="component" value="Chromosome"/>
</dbReference>
<dbReference type="Gene3D" id="1.10.760.10">
    <property type="entry name" value="Cytochrome c-like domain"/>
    <property type="match status" value="1"/>
</dbReference>
<accession>A0A3G8M8E0</accession>
<evidence type="ECO:0000313" key="2">
    <source>
        <dbReference type="EMBL" id="AZG77595.1"/>
    </source>
</evidence>
<dbReference type="GO" id="GO:0020037">
    <property type="term" value="F:heme binding"/>
    <property type="evidence" value="ECO:0007669"/>
    <property type="project" value="InterPro"/>
</dbReference>
<dbReference type="RefSeq" id="WP_124739257.1">
    <property type="nucleotide sequence ID" value="NZ_CP034086.1"/>
</dbReference>
<reference evidence="2 3" key="1">
    <citation type="submission" date="2018-11" db="EMBL/GenBank/DDBJ databases">
        <title>Genome squencing of methanotrophic bacteria isolated from alkaline groundwater in Korea.</title>
        <authorList>
            <person name="Nguyen L.N."/>
        </authorList>
    </citation>
    <scope>NUCLEOTIDE SEQUENCE [LARGE SCALE GENOMIC DNA]</scope>
    <source>
        <strain evidence="2 3">GW6</strain>
    </source>
</reference>
<sequence length="103" mass="11144">MPRFRKTIILMATAASLAPALGAAETLTYALPEETATLRAGPGQETAQNNCAACHSVDYIERQPPKMGRAFWEGVVKKMIASYHAQIDEPDAAAIVDYLATTY</sequence>
<protein>
    <submittedName>
        <fullName evidence="2">Cytochrome c</fullName>
    </submittedName>
</protein>
<dbReference type="KEGG" id="mros:EHO51_13120"/>
<feature type="chain" id="PRO_5018306989" evidence="1">
    <location>
        <begin position="24"/>
        <end position="103"/>
    </location>
</feature>
<dbReference type="SUPFAM" id="SSF46626">
    <property type="entry name" value="Cytochrome c"/>
    <property type="match status" value="1"/>
</dbReference>